<sequence length="404" mass="43210">MSRTICVTDDTPLEKDFDSRTALAEASRCLLCHDAPCSEACPAGTDPARFIRSLRFKNIWGAAETIRENNPLGGSCALVCPVNELCESACVRAGLDQPVRIAKLQRFVTEQERKMGMQILKTGPFNGKTVACIGAGPASLACASVLAQQGYHVTIFEQSSQSGGMLSLGIPRFRLPQEIIDFDLAQIEKLGVEFRYNTTVSASDLDGLTKQFDAVFIGAGLWKPKTLDLPGKSLDGVIHALDYLQNARRYEPSEKGNRIVVIGDGDVAMDCATTAQALGADSVKLVFCRPIAEASANIAETLLAVSMGIPVVTEFFPQKINGKNGRVTDISFTGADNESVMNLLTDKLILAVGQERSEELASVSRQKGLFSGGDWANGGKTVVAAIAEGKKAAASIIDYLDLRA</sequence>
<evidence type="ECO:0000256" key="4">
    <source>
        <dbReference type="ARBA" id="ARBA00047685"/>
    </source>
</evidence>
<organism evidence="11 12">
    <name type="scientific">Oxalobacter formigenes OXCC13</name>
    <dbReference type="NCBI Taxonomy" id="556269"/>
    <lineage>
        <taxon>Bacteria</taxon>
        <taxon>Pseudomonadati</taxon>
        <taxon>Pseudomonadota</taxon>
        <taxon>Betaproteobacteria</taxon>
        <taxon>Burkholderiales</taxon>
        <taxon>Oxalobacteraceae</taxon>
        <taxon>Oxalobacter</taxon>
    </lineage>
</organism>
<feature type="domain" description="Dihydroprymidine dehydrogenase" evidence="10">
    <location>
        <begin position="13"/>
        <end position="116"/>
    </location>
</feature>
<evidence type="ECO:0000256" key="7">
    <source>
        <dbReference type="ARBA" id="ARBA00049714"/>
    </source>
</evidence>
<keyword evidence="12" id="KW-1185">Reference proteome</keyword>
<keyword evidence="1" id="KW-0560">Oxidoreductase</keyword>
<dbReference type="InterPro" id="IPR009051">
    <property type="entry name" value="Helical_ferredxn"/>
</dbReference>
<dbReference type="InterPro" id="IPR036188">
    <property type="entry name" value="FAD/NAD-bd_sf"/>
</dbReference>
<dbReference type="AlphaFoldDB" id="C3X8D3"/>
<name>C3X8D3_OXAFO</name>
<evidence type="ECO:0000256" key="8">
    <source>
        <dbReference type="ARBA" id="ARBA00049728"/>
    </source>
</evidence>
<evidence type="ECO:0000259" key="10">
    <source>
        <dbReference type="Pfam" id="PF14691"/>
    </source>
</evidence>
<feature type="domain" description="FAD/NAD(P)-binding" evidence="9">
    <location>
        <begin position="129"/>
        <end position="367"/>
    </location>
</feature>
<dbReference type="eggNOG" id="COG0493">
    <property type="taxonomic scope" value="Bacteria"/>
</dbReference>
<evidence type="ECO:0000313" key="11">
    <source>
        <dbReference type="EMBL" id="EEO29459.1"/>
    </source>
</evidence>
<dbReference type="PRINTS" id="PR00419">
    <property type="entry name" value="ADXRDTASE"/>
</dbReference>
<proteinExistence type="predicted"/>
<reference evidence="11 12" key="1">
    <citation type="submission" date="2009-02" db="EMBL/GenBank/DDBJ databases">
        <title>The Genome Sequence of Oxalobacter formigenes OXCC13.</title>
        <authorList>
            <consortium name="The Broad Institute Genome Sequencing Platform"/>
            <person name="Ward D."/>
            <person name="Young S.K."/>
            <person name="Kodira C.D."/>
            <person name="Zeng Q."/>
            <person name="Koehrsen M."/>
            <person name="Alvarado L."/>
            <person name="Berlin A."/>
            <person name="Borenstein D."/>
            <person name="Chen Z."/>
            <person name="Engels R."/>
            <person name="Freedman E."/>
            <person name="Gellesch M."/>
            <person name="Goldberg J."/>
            <person name="Griggs A."/>
            <person name="Gujja S."/>
            <person name="Heiman D."/>
            <person name="Hepburn T."/>
            <person name="Howarth C."/>
            <person name="Jen D."/>
            <person name="Larson L."/>
            <person name="Lewis B."/>
            <person name="Mehta T."/>
            <person name="Park D."/>
            <person name="Pearson M."/>
            <person name="Roberts A."/>
            <person name="Saif S."/>
            <person name="Shea T."/>
            <person name="Shenoy N."/>
            <person name="Sisk P."/>
            <person name="Stolte C."/>
            <person name="Sykes S."/>
            <person name="Walk T."/>
            <person name="White J."/>
            <person name="Yandava C."/>
            <person name="Allison M.J."/>
            <person name="Lander E."/>
            <person name="Nusbaum C."/>
            <person name="Galagan J."/>
            <person name="Birren B."/>
        </authorList>
    </citation>
    <scope>NUCLEOTIDE SEQUENCE [LARGE SCALE GENOMIC DNA]</scope>
    <source>
        <strain evidence="11 12">OXCC13</strain>
    </source>
</reference>
<dbReference type="Gene3D" id="1.10.1060.10">
    <property type="entry name" value="Alpha-helical ferredoxin"/>
    <property type="match status" value="1"/>
</dbReference>
<dbReference type="Proteomes" id="UP000005089">
    <property type="component" value="Unassembled WGS sequence"/>
</dbReference>
<comment type="function">
    <text evidence="6">Involved in pyrimidine base degradation. Catalyzes physiologically the reduction of uracil to 5,6-dihydrouracil (DHU) by using NADH as a specific cosubstrate. It also catalyzes the reverse reaction and the reduction of thymine to 5,6-dihydrothymine (DHT).</text>
</comment>
<evidence type="ECO:0000256" key="3">
    <source>
        <dbReference type="ARBA" id="ARBA00032722"/>
    </source>
</evidence>
<dbReference type="EC" id="1.3.1.1" evidence="8"/>
<dbReference type="InterPro" id="IPR023753">
    <property type="entry name" value="FAD/NAD-binding_dom"/>
</dbReference>
<evidence type="ECO:0000256" key="5">
    <source>
        <dbReference type="ARBA" id="ARBA00048792"/>
    </source>
</evidence>
<dbReference type="PANTHER" id="PTHR43073:SF2">
    <property type="entry name" value="DIHYDROPYRIMIDINE DEHYDROGENASE [NADP(+)]"/>
    <property type="match status" value="1"/>
</dbReference>
<evidence type="ECO:0000256" key="2">
    <source>
        <dbReference type="ARBA" id="ARBA00030119"/>
    </source>
</evidence>
<evidence type="ECO:0000256" key="1">
    <source>
        <dbReference type="ARBA" id="ARBA00023002"/>
    </source>
</evidence>
<dbReference type="GO" id="GO:0004159">
    <property type="term" value="F:dihydropyrimidine dehydrogenase (NAD+) activity"/>
    <property type="evidence" value="ECO:0007669"/>
    <property type="project" value="UniProtKB-EC"/>
</dbReference>
<dbReference type="STRING" id="847.BRW83_1759"/>
<dbReference type="InterPro" id="IPR028261">
    <property type="entry name" value="DPD_II"/>
</dbReference>
<dbReference type="SUPFAM" id="SSF51971">
    <property type="entry name" value="Nucleotide-binding domain"/>
    <property type="match status" value="1"/>
</dbReference>
<dbReference type="SUPFAM" id="SSF46548">
    <property type="entry name" value="alpha-helical ferredoxin"/>
    <property type="match status" value="1"/>
</dbReference>
<dbReference type="PANTHER" id="PTHR43073">
    <property type="entry name" value="DIHYDROPYRIMIDINE DEHYDROGENASE [NADP(+)]"/>
    <property type="match status" value="1"/>
</dbReference>
<dbReference type="EMBL" id="GG658170">
    <property type="protein sequence ID" value="EEO29459.1"/>
    <property type="molecule type" value="Genomic_DNA"/>
</dbReference>
<comment type="catalytic activity">
    <reaction evidence="5">
        <text>5,6-dihydrouracil + NAD(+) = uracil + NADH + H(+)</text>
        <dbReference type="Rhea" id="RHEA:20189"/>
        <dbReference type="ChEBI" id="CHEBI:15378"/>
        <dbReference type="ChEBI" id="CHEBI:15901"/>
        <dbReference type="ChEBI" id="CHEBI:17568"/>
        <dbReference type="ChEBI" id="CHEBI:57540"/>
        <dbReference type="ChEBI" id="CHEBI:57945"/>
        <dbReference type="EC" id="1.3.1.1"/>
    </reaction>
</comment>
<comment type="catalytic activity">
    <reaction evidence="4">
        <text>5,6-dihydrothymine + NAD(+) = thymine + NADH + H(+)</text>
        <dbReference type="Rhea" id="RHEA:28791"/>
        <dbReference type="ChEBI" id="CHEBI:15378"/>
        <dbReference type="ChEBI" id="CHEBI:17821"/>
        <dbReference type="ChEBI" id="CHEBI:27468"/>
        <dbReference type="ChEBI" id="CHEBI:57540"/>
        <dbReference type="ChEBI" id="CHEBI:57945"/>
        <dbReference type="EC" id="1.3.1.1"/>
    </reaction>
</comment>
<evidence type="ECO:0000256" key="6">
    <source>
        <dbReference type="ARBA" id="ARBA00049578"/>
    </source>
</evidence>
<evidence type="ECO:0000313" key="12">
    <source>
        <dbReference type="Proteomes" id="UP000005089"/>
    </source>
</evidence>
<dbReference type="GeneID" id="77135599"/>
<dbReference type="Gene3D" id="3.50.50.60">
    <property type="entry name" value="FAD/NAD(P)-binding domain"/>
    <property type="match status" value="2"/>
</dbReference>
<dbReference type="GO" id="GO:0051536">
    <property type="term" value="F:iron-sulfur cluster binding"/>
    <property type="evidence" value="ECO:0007669"/>
    <property type="project" value="InterPro"/>
</dbReference>
<evidence type="ECO:0000259" key="9">
    <source>
        <dbReference type="Pfam" id="PF07992"/>
    </source>
</evidence>
<comment type="subunit">
    <text evidence="7">Heterotetramer of 2 PreA and 2 PreT subunits.</text>
</comment>
<protein>
    <recommendedName>
        <fullName evidence="8">dihydrouracil dehydrogenase (NAD(+))</fullName>
        <ecNumber evidence="8">1.3.1.1</ecNumber>
    </recommendedName>
    <alternativeName>
        <fullName evidence="3">Dihydrothymine dehydrogenase</fullName>
    </alternativeName>
    <alternativeName>
        <fullName evidence="2">Dihydrouracil dehydrogenase</fullName>
    </alternativeName>
</protein>
<dbReference type="RefSeq" id="WP_005879953.1">
    <property type="nucleotide sequence ID" value="NZ_CP019430.1"/>
</dbReference>
<accession>C3X8D3</accession>
<dbReference type="OrthoDB" id="9803192at2"/>
<gene>
    <name evidence="11" type="ORF">OFBG_00487</name>
</gene>
<dbReference type="Pfam" id="PF14691">
    <property type="entry name" value="Fer4_20"/>
    <property type="match status" value="1"/>
</dbReference>
<dbReference type="Pfam" id="PF07992">
    <property type="entry name" value="Pyr_redox_2"/>
    <property type="match status" value="1"/>
</dbReference>
<dbReference type="HOGENOM" id="CLU_000422_3_3_4"/>